<evidence type="ECO:0000256" key="4">
    <source>
        <dbReference type="ARBA" id="ARBA00022643"/>
    </source>
</evidence>
<organism evidence="7 8">
    <name type="scientific">Methermicoccus shengliensis</name>
    <dbReference type="NCBI Taxonomy" id="660064"/>
    <lineage>
        <taxon>Archaea</taxon>
        <taxon>Methanobacteriati</taxon>
        <taxon>Methanobacteriota</taxon>
        <taxon>Stenosarchaea group</taxon>
        <taxon>Methanomicrobia</taxon>
        <taxon>Methanosarcinales</taxon>
        <taxon>Methermicoccaceae</taxon>
        <taxon>Methermicoccus</taxon>
    </lineage>
</organism>
<sequence>MQSGERFVLGICASPRKRATHYVLEHALSYLRERGYATELFHVMGKKLNFCIHCDNCIRTGGTCVFEDDLPQLYEMMERADGIIMATPVYNGGCSAQLKAILDRTRAPLARDVNMFSGKVGMAIAVGGDRVGGQELAMQQIITFYIINGIVPVGGGAFGANLGATFWSKDTLDDVKEDEYGFKTLRKTLRRFIATIEHEEYI</sequence>
<evidence type="ECO:0000259" key="6">
    <source>
        <dbReference type="Pfam" id="PF03358"/>
    </source>
</evidence>
<dbReference type="InterPro" id="IPR051796">
    <property type="entry name" value="ISF_SsuE-like"/>
</dbReference>
<evidence type="ECO:0000256" key="2">
    <source>
        <dbReference type="ARBA" id="ARBA00001966"/>
    </source>
</evidence>
<gene>
    <name evidence="7" type="ORF">HA299_03135</name>
</gene>
<dbReference type="PANTHER" id="PTHR43278">
    <property type="entry name" value="NAD(P)H-DEPENDENT FMN-CONTAINING OXIDOREDUCTASE YWQN-RELATED"/>
    <property type="match status" value="1"/>
</dbReference>
<evidence type="ECO:0000313" key="7">
    <source>
        <dbReference type="EMBL" id="HIH69603.1"/>
    </source>
</evidence>
<dbReference type="EMBL" id="DUIH01000011">
    <property type="protein sequence ID" value="HIH69603.1"/>
    <property type="molecule type" value="Genomic_DNA"/>
</dbReference>
<dbReference type="RefSeq" id="WP_042687379.1">
    <property type="nucleotide sequence ID" value="NZ_DUIH01000011.1"/>
</dbReference>
<evidence type="ECO:0000256" key="5">
    <source>
        <dbReference type="ARBA" id="ARBA00038292"/>
    </source>
</evidence>
<reference evidence="7" key="1">
    <citation type="journal article" date="2020" name="bioRxiv">
        <title>A rank-normalized archaeal taxonomy based on genome phylogeny resolves widespread incomplete and uneven classifications.</title>
        <authorList>
            <person name="Rinke C."/>
            <person name="Chuvochina M."/>
            <person name="Mussig A.J."/>
            <person name="Chaumeil P.-A."/>
            <person name="Waite D.W."/>
            <person name="Whitman W.B."/>
            <person name="Parks D.H."/>
            <person name="Hugenholtz P."/>
        </authorList>
    </citation>
    <scope>NUCLEOTIDE SEQUENCE</scope>
    <source>
        <strain evidence="7">UBA12518</strain>
    </source>
</reference>
<dbReference type="AlphaFoldDB" id="A0A832VXB3"/>
<protein>
    <submittedName>
        <fullName evidence="7">Flavodoxin family protein</fullName>
    </submittedName>
</protein>
<dbReference type="SUPFAM" id="SSF52218">
    <property type="entry name" value="Flavoproteins"/>
    <property type="match status" value="1"/>
</dbReference>
<comment type="caution">
    <text evidence="7">The sequence shown here is derived from an EMBL/GenBank/DDBJ whole genome shotgun (WGS) entry which is preliminary data.</text>
</comment>
<dbReference type="InterPro" id="IPR005025">
    <property type="entry name" value="FMN_Rdtase-like_dom"/>
</dbReference>
<keyword evidence="4" id="KW-0288">FMN</keyword>
<keyword evidence="3" id="KW-0285">Flavoprotein</keyword>
<accession>A0A832VXB3</accession>
<evidence type="ECO:0000256" key="1">
    <source>
        <dbReference type="ARBA" id="ARBA00001917"/>
    </source>
</evidence>
<evidence type="ECO:0000256" key="3">
    <source>
        <dbReference type="ARBA" id="ARBA00022630"/>
    </source>
</evidence>
<comment type="cofactor">
    <cofactor evidence="2">
        <name>[4Fe-4S] cluster</name>
        <dbReference type="ChEBI" id="CHEBI:49883"/>
    </cofactor>
</comment>
<dbReference type="GO" id="GO:0016491">
    <property type="term" value="F:oxidoreductase activity"/>
    <property type="evidence" value="ECO:0007669"/>
    <property type="project" value="InterPro"/>
</dbReference>
<comment type="cofactor">
    <cofactor evidence="1">
        <name>FMN</name>
        <dbReference type="ChEBI" id="CHEBI:58210"/>
    </cofactor>
</comment>
<dbReference type="Gene3D" id="3.40.50.360">
    <property type="match status" value="1"/>
</dbReference>
<evidence type="ECO:0000313" key="8">
    <source>
        <dbReference type="Proteomes" id="UP000600363"/>
    </source>
</evidence>
<comment type="similarity">
    <text evidence="5">Belongs to the SsuE family. Isf subfamily.</text>
</comment>
<dbReference type="Proteomes" id="UP000600363">
    <property type="component" value="Unassembled WGS sequence"/>
</dbReference>
<name>A0A832VXB3_9EURY</name>
<dbReference type="Pfam" id="PF03358">
    <property type="entry name" value="FMN_red"/>
    <property type="match status" value="1"/>
</dbReference>
<proteinExistence type="inferred from homology"/>
<dbReference type="InterPro" id="IPR029039">
    <property type="entry name" value="Flavoprotein-like_sf"/>
</dbReference>
<feature type="domain" description="NADPH-dependent FMN reductase-like" evidence="6">
    <location>
        <begin position="8"/>
        <end position="161"/>
    </location>
</feature>
<dbReference type="PANTHER" id="PTHR43278:SF3">
    <property type="entry name" value="IRON-SULFUR FLAVOPROTEIN MJ0731"/>
    <property type="match status" value="1"/>
</dbReference>